<evidence type="ECO:0000313" key="1">
    <source>
        <dbReference type="EMBL" id="GMT01825.1"/>
    </source>
</evidence>
<proteinExistence type="predicted"/>
<dbReference type="Proteomes" id="UP001432027">
    <property type="component" value="Unassembled WGS sequence"/>
</dbReference>
<protein>
    <submittedName>
        <fullName evidence="1">Uncharacterized protein</fullName>
    </submittedName>
</protein>
<feature type="non-terminal residue" evidence="1">
    <location>
        <position position="89"/>
    </location>
</feature>
<comment type="caution">
    <text evidence="1">The sequence shown here is derived from an EMBL/GenBank/DDBJ whole genome shotgun (WGS) entry which is preliminary data.</text>
</comment>
<keyword evidence="2" id="KW-1185">Reference proteome</keyword>
<organism evidence="1 2">
    <name type="scientific">Pristionchus entomophagus</name>
    <dbReference type="NCBI Taxonomy" id="358040"/>
    <lineage>
        <taxon>Eukaryota</taxon>
        <taxon>Metazoa</taxon>
        <taxon>Ecdysozoa</taxon>
        <taxon>Nematoda</taxon>
        <taxon>Chromadorea</taxon>
        <taxon>Rhabditida</taxon>
        <taxon>Rhabditina</taxon>
        <taxon>Diplogasteromorpha</taxon>
        <taxon>Diplogasteroidea</taxon>
        <taxon>Neodiplogasteridae</taxon>
        <taxon>Pristionchus</taxon>
    </lineage>
</organism>
<dbReference type="EMBL" id="BTSX01000005">
    <property type="protein sequence ID" value="GMT01825.1"/>
    <property type="molecule type" value="Genomic_DNA"/>
</dbReference>
<reference evidence="1" key="1">
    <citation type="submission" date="2023-10" db="EMBL/GenBank/DDBJ databases">
        <title>Genome assembly of Pristionchus species.</title>
        <authorList>
            <person name="Yoshida K."/>
            <person name="Sommer R.J."/>
        </authorList>
    </citation>
    <scope>NUCLEOTIDE SEQUENCE</scope>
    <source>
        <strain evidence="1">RS0144</strain>
    </source>
</reference>
<evidence type="ECO:0000313" key="2">
    <source>
        <dbReference type="Proteomes" id="UP001432027"/>
    </source>
</evidence>
<gene>
    <name evidence="1" type="ORF">PENTCL1PPCAC_23999</name>
</gene>
<accession>A0AAV5U601</accession>
<name>A0AAV5U601_9BILA</name>
<sequence length="89" mass="10174">NQYLFVVVKNLIATDAAEILSLLHPLFELLNENTLKHTLSCLSHLSLHLIEKPIPLVALHLLHHFSLPKCESSRFTNHVGIMPDVFRDR</sequence>
<feature type="non-terminal residue" evidence="1">
    <location>
        <position position="1"/>
    </location>
</feature>
<dbReference type="AlphaFoldDB" id="A0AAV5U601"/>